<gene>
    <name evidence="5" type="ORF">L486_06611</name>
</gene>
<feature type="domain" description="PCI" evidence="4">
    <location>
        <begin position="205"/>
        <end position="375"/>
    </location>
</feature>
<dbReference type="Pfam" id="PF22037">
    <property type="entry name" value="PSD13_N"/>
    <property type="match status" value="1"/>
</dbReference>
<sequence>MEIDAPAYTSKSTSTSTSPLPYLEHQTSSAPEELKPLWTKIKSAYEKKLWHNLTVLLTEFVFSPGTGPYQIELFEKFITTIESKINALKLVEIARRVGREYSEPELTLKFLQSVHSRLTSPYPVPATGDNPGSPAPPAPAAAAYALSLSSIAYAQLLLGNLEGCKESLDECEKILNEQDTIEPSVNAGYYGVAGDYFKVKADYAPYYKNALLYLACVDTEKELTEEDRKSRAHDLCIAALLGETIYNFGELLQHPILQTLVGTEWEWIKDLISSFNAGEIGKFESLANHLGNEPILESSVSFLRQKICLMALIQTIFARPRDGSSRLMSFQTIGEATRLPVNEVEHLLMKALSLSLIKGSLDQVDGTADITWVQPRVLEGNQLDTLSEQLDNWCQAVGRTQDQVELQRKEAQAAVLVQ</sequence>
<organism evidence="5 6">
    <name type="scientific">Kwoniella mangroviensis CBS 10435</name>
    <dbReference type="NCBI Taxonomy" id="1331196"/>
    <lineage>
        <taxon>Eukaryota</taxon>
        <taxon>Fungi</taxon>
        <taxon>Dikarya</taxon>
        <taxon>Basidiomycota</taxon>
        <taxon>Agaricomycotina</taxon>
        <taxon>Tremellomycetes</taxon>
        <taxon>Tremellales</taxon>
        <taxon>Cryptococcaceae</taxon>
        <taxon>Kwoniella</taxon>
    </lineage>
</organism>
<dbReference type="GO" id="GO:0005634">
    <property type="term" value="C:nucleus"/>
    <property type="evidence" value="ECO:0007669"/>
    <property type="project" value="TreeGrafter"/>
</dbReference>
<keyword evidence="6" id="KW-1185">Reference proteome</keyword>
<feature type="region of interest" description="Disordered" evidence="3">
    <location>
        <begin position="1"/>
        <end position="27"/>
    </location>
</feature>
<dbReference type="SMART" id="SM00088">
    <property type="entry name" value="PINT"/>
    <property type="match status" value="1"/>
</dbReference>
<evidence type="ECO:0000313" key="6">
    <source>
        <dbReference type="Proteomes" id="UP000092583"/>
    </source>
</evidence>
<keyword evidence="2 5" id="KW-0647">Proteasome</keyword>
<evidence type="ECO:0000256" key="2">
    <source>
        <dbReference type="ARBA" id="ARBA00022942"/>
    </source>
</evidence>
<dbReference type="InterPro" id="IPR036390">
    <property type="entry name" value="WH_DNA-bd_sf"/>
</dbReference>
<dbReference type="STRING" id="1331196.A0A1B9IJN0"/>
<evidence type="ECO:0000259" key="4">
    <source>
        <dbReference type="PROSITE" id="PS50250"/>
    </source>
</evidence>
<dbReference type="GO" id="GO:0006511">
    <property type="term" value="P:ubiquitin-dependent protein catabolic process"/>
    <property type="evidence" value="ECO:0007669"/>
    <property type="project" value="TreeGrafter"/>
</dbReference>
<reference evidence="6" key="2">
    <citation type="submission" date="2013-12" db="EMBL/GenBank/DDBJ databases">
        <title>Evolution of pathogenesis and genome organization in the Tremellales.</title>
        <authorList>
            <person name="Cuomo C."/>
            <person name="Litvintseva A."/>
            <person name="Heitman J."/>
            <person name="Chen Y."/>
            <person name="Sun S."/>
            <person name="Springer D."/>
            <person name="Dromer F."/>
            <person name="Young S."/>
            <person name="Zeng Q."/>
            <person name="Chapman S."/>
            <person name="Gujja S."/>
            <person name="Saif S."/>
            <person name="Birren B."/>
        </authorList>
    </citation>
    <scope>NUCLEOTIDE SEQUENCE [LARGE SCALE GENOMIC DNA]</scope>
    <source>
        <strain evidence="6">CBS 10435</strain>
    </source>
</reference>
<dbReference type="PANTHER" id="PTHR10539">
    <property type="entry name" value="26S PROTEASOME NON-ATPASE REGULATORY SUBUNIT 13"/>
    <property type="match status" value="1"/>
</dbReference>
<proteinExistence type="inferred from homology"/>
<dbReference type="EMBL" id="KI669465">
    <property type="protein sequence ID" value="OCF55856.1"/>
    <property type="molecule type" value="Genomic_DNA"/>
</dbReference>
<name>A0A1B9IJN0_9TREE</name>
<evidence type="ECO:0000313" key="5">
    <source>
        <dbReference type="EMBL" id="OCF55856.1"/>
    </source>
</evidence>
<dbReference type="AlphaFoldDB" id="A0A1B9IJN0"/>
<comment type="similarity">
    <text evidence="1">Belongs to the proteasome subunit S11 family.</text>
</comment>
<dbReference type="SUPFAM" id="SSF46785">
    <property type="entry name" value="Winged helix' DNA-binding domain"/>
    <property type="match status" value="1"/>
</dbReference>
<dbReference type="Pfam" id="PF01399">
    <property type="entry name" value="PCI"/>
    <property type="match status" value="1"/>
</dbReference>
<reference evidence="5 6" key="1">
    <citation type="submission" date="2013-07" db="EMBL/GenBank/DDBJ databases">
        <title>The Genome Sequence of Kwoniella mangroviensis CBS10435.</title>
        <authorList>
            <consortium name="The Broad Institute Genome Sequencing Platform"/>
            <person name="Cuomo C."/>
            <person name="Litvintseva A."/>
            <person name="Chen Y."/>
            <person name="Heitman J."/>
            <person name="Sun S."/>
            <person name="Springer D."/>
            <person name="Dromer F."/>
            <person name="Young S.K."/>
            <person name="Zeng Q."/>
            <person name="Gargeya S."/>
            <person name="Fitzgerald M."/>
            <person name="Abouelleil A."/>
            <person name="Alvarado L."/>
            <person name="Berlin A.M."/>
            <person name="Chapman S.B."/>
            <person name="Dewar J."/>
            <person name="Goldberg J."/>
            <person name="Griggs A."/>
            <person name="Gujja S."/>
            <person name="Hansen M."/>
            <person name="Howarth C."/>
            <person name="Imamovic A."/>
            <person name="Larimer J."/>
            <person name="McCowan C."/>
            <person name="Murphy C."/>
            <person name="Pearson M."/>
            <person name="Priest M."/>
            <person name="Roberts A."/>
            <person name="Saif S."/>
            <person name="Shea T."/>
            <person name="Sykes S."/>
            <person name="Wortman J."/>
            <person name="Nusbaum C."/>
            <person name="Birren B."/>
        </authorList>
    </citation>
    <scope>NUCLEOTIDE SEQUENCE [LARGE SCALE GENOMIC DNA]</scope>
    <source>
        <strain evidence="5 6">CBS 10435</strain>
    </source>
</reference>
<dbReference type="GO" id="GO:0008541">
    <property type="term" value="C:proteasome regulatory particle, lid subcomplex"/>
    <property type="evidence" value="ECO:0007669"/>
    <property type="project" value="TreeGrafter"/>
</dbReference>
<accession>A0A1B9IJN0</accession>
<dbReference type="InterPro" id="IPR000717">
    <property type="entry name" value="PCI_dom"/>
</dbReference>
<feature type="compositionally biased region" description="Low complexity" evidence="3">
    <location>
        <begin position="9"/>
        <end position="18"/>
    </location>
</feature>
<dbReference type="PANTHER" id="PTHR10539:SF0">
    <property type="entry name" value="26S PROTEASOME NON-ATPASE REGULATORY SUBUNIT 13"/>
    <property type="match status" value="1"/>
</dbReference>
<dbReference type="PROSITE" id="PS50250">
    <property type="entry name" value="PCI"/>
    <property type="match status" value="1"/>
</dbReference>
<dbReference type="OrthoDB" id="1093at2759"/>
<dbReference type="InterPro" id="IPR035298">
    <property type="entry name" value="PSMD13"/>
</dbReference>
<protein>
    <submittedName>
        <fullName evidence="5">26S proteasome regulatory subunit N9</fullName>
    </submittedName>
</protein>
<evidence type="ECO:0000256" key="3">
    <source>
        <dbReference type="SAM" id="MobiDB-lite"/>
    </source>
</evidence>
<dbReference type="Proteomes" id="UP000092583">
    <property type="component" value="Unassembled WGS sequence"/>
</dbReference>
<evidence type="ECO:0000256" key="1">
    <source>
        <dbReference type="ARBA" id="ARBA00006207"/>
    </source>
</evidence>
<dbReference type="GO" id="GO:0005198">
    <property type="term" value="F:structural molecule activity"/>
    <property type="evidence" value="ECO:0007669"/>
    <property type="project" value="TreeGrafter"/>
</dbReference>
<dbReference type="InterPro" id="IPR054179">
    <property type="entry name" value="PSD13_N"/>
</dbReference>
<dbReference type="GO" id="GO:0005829">
    <property type="term" value="C:cytosol"/>
    <property type="evidence" value="ECO:0007669"/>
    <property type="project" value="TreeGrafter"/>
</dbReference>